<keyword evidence="3" id="KW-0804">Transcription</keyword>
<dbReference type="AlphaFoldDB" id="A0A1N6QZR3"/>
<gene>
    <name evidence="5" type="ORF">SAMN05421834_102115</name>
</gene>
<dbReference type="CDD" id="cd07377">
    <property type="entry name" value="WHTH_GntR"/>
    <property type="match status" value="1"/>
</dbReference>
<dbReference type="OrthoDB" id="9813468at2"/>
<dbReference type="CDD" id="cd06267">
    <property type="entry name" value="PBP1_LacI_sugar_binding-like"/>
    <property type="match status" value="1"/>
</dbReference>
<reference evidence="6" key="1">
    <citation type="submission" date="2017-01" db="EMBL/GenBank/DDBJ databases">
        <authorList>
            <person name="Varghese N."/>
            <person name="Submissions S."/>
        </authorList>
    </citation>
    <scope>NUCLEOTIDE SEQUENCE [LARGE SCALE GENOMIC DNA]</scope>
    <source>
        <strain evidence="6">ATCC 700103</strain>
    </source>
</reference>
<keyword evidence="2" id="KW-0238">DNA-binding</keyword>
<dbReference type="InterPro" id="IPR000524">
    <property type="entry name" value="Tscrpt_reg_HTH_GntR"/>
</dbReference>
<evidence type="ECO:0000313" key="6">
    <source>
        <dbReference type="Proteomes" id="UP000185669"/>
    </source>
</evidence>
<dbReference type="InterPro" id="IPR028082">
    <property type="entry name" value="Peripla_BP_I"/>
</dbReference>
<dbReference type="GO" id="GO:0000976">
    <property type="term" value="F:transcription cis-regulatory region binding"/>
    <property type="evidence" value="ECO:0007669"/>
    <property type="project" value="TreeGrafter"/>
</dbReference>
<dbReference type="SMART" id="SM00345">
    <property type="entry name" value="HTH_GNTR"/>
    <property type="match status" value="1"/>
</dbReference>
<dbReference type="FunFam" id="1.10.10.10:FF:000079">
    <property type="entry name" value="GntR family transcriptional regulator"/>
    <property type="match status" value="1"/>
</dbReference>
<dbReference type="PRINTS" id="PR00035">
    <property type="entry name" value="HTHGNTR"/>
</dbReference>
<name>A0A1N6QZR3_9FIRM</name>
<proteinExistence type="predicted"/>
<dbReference type="InterPro" id="IPR036390">
    <property type="entry name" value="WH_DNA-bd_sf"/>
</dbReference>
<keyword evidence="6" id="KW-1185">Reference proteome</keyword>
<dbReference type="InterPro" id="IPR046335">
    <property type="entry name" value="LacI/GalR-like_sensor"/>
</dbReference>
<dbReference type="RefSeq" id="WP_076543788.1">
    <property type="nucleotide sequence ID" value="NZ_FTNC01000002.1"/>
</dbReference>
<dbReference type="Proteomes" id="UP000185669">
    <property type="component" value="Unassembled WGS sequence"/>
</dbReference>
<dbReference type="InterPro" id="IPR036388">
    <property type="entry name" value="WH-like_DNA-bd_sf"/>
</dbReference>
<dbReference type="SUPFAM" id="SSF46785">
    <property type="entry name" value="Winged helix' DNA-binding domain"/>
    <property type="match status" value="1"/>
</dbReference>
<evidence type="ECO:0000256" key="3">
    <source>
        <dbReference type="ARBA" id="ARBA00023163"/>
    </source>
</evidence>
<dbReference type="Gene3D" id="1.10.10.10">
    <property type="entry name" value="Winged helix-like DNA-binding domain superfamily/Winged helix DNA-binding domain"/>
    <property type="match status" value="1"/>
</dbReference>
<accession>A0A1N6QZR3</accession>
<dbReference type="GO" id="GO:0003700">
    <property type="term" value="F:DNA-binding transcription factor activity"/>
    <property type="evidence" value="ECO:0007669"/>
    <property type="project" value="InterPro"/>
</dbReference>
<dbReference type="PROSITE" id="PS50949">
    <property type="entry name" value="HTH_GNTR"/>
    <property type="match status" value="1"/>
</dbReference>
<keyword evidence="1" id="KW-0805">Transcription regulation</keyword>
<evidence type="ECO:0000313" key="5">
    <source>
        <dbReference type="EMBL" id="SIQ22131.1"/>
    </source>
</evidence>
<dbReference type="Gene3D" id="3.40.50.2300">
    <property type="match status" value="2"/>
</dbReference>
<dbReference type="Pfam" id="PF13377">
    <property type="entry name" value="Peripla_BP_3"/>
    <property type="match status" value="1"/>
</dbReference>
<feature type="domain" description="HTH gntR-type" evidence="4">
    <location>
        <begin position="12"/>
        <end position="80"/>
    </location>
</feature>
<evidence type="ECO:0000256" key="1">
    <source>
        <dbReference type="ARBA" id="ARBA00023015"/>
    </source>
</evidence>
<evidence type="ECO:0000259" key="4">
    <source>
        <dbReference type="PROSITE" id="PS50949"/>
    </source>
</evidence>
<evidence type="ECO:0000256" key="2">
    <source>
        <dbReference type="ARBA" id="ARBA00023125"/>
    </source>
</evidence>
<dbReference type="PANTHER" id="PTHR30146:SF109">
    <property type="entry name" value="HTH-TYPE TRANSCRIPTIONAL REGULATOR GALS"/>
    <property type="match status" value="1"/>
</dbReference>
<dbReference type="Pfam" id="PF00392">
    <property type="entry name" value="GntR"/>
    <property type="match status" value="1"/>
</dbReference>
<dbReference type="SUPFAM" id="SSF53822">
    <property type="entry name" value="Periplasmic binding protein-like I"/>
    <property type="match status" value="1"/>
</dbReference>
<protein>
    <submittedName>
        <fullName evidence="5">Transcriptional regulator, GntR family</fullName>
    </submittedName>
</protein>
<organism evidence="5 6">
    <name type="scientific">Halanaerobium kushneri</name>
    <dbReference type="NCBI Taxonomy" id="56779"/>
    <lineage>
        <taxon>Bacteria</taxon>
        <taxon>Bacillati</taxon>
        <taxon>Bacillota</taxon>
        <taxon>Clostridia</taxon>
        <taxon>Halanaerobiales</taxon>
        <taxon>Halanaerobiaceae</taxon>
        <taxon>Halanaerobium</taxon>
    </lineage>
</organism>
<dbReference type="STRING" id="56779.SAMN05421834_102115"/>
<dbReference type="PANTHER" id="PTHR30146">
    <property type="entry name" value="LACI-RELATED TRANSCRIPTIONAL REPRESSOR"/>
    <property type="match status" value="1"/>
</dbReference>
<dbReference type="EMBL" id="FTNC01000002">
    <property type="protein sequence ID" value="SIQ22131.1"/>
    <property type="molecule type" value="Genomic_DNA"/>
</dbReference>
<sequence>MESKEIKRDSSKTLYKQVQEFILNKINEDIYRLGEAIPTERELSQQLSVSRYTIRRAIQDLVHEGCLYRVQGSGTFVYDNKKTTENYGNIGVILTHCEHELEANILSGIESFIQKKGFNMSFVSSNDNYKIEAESIHTMRLNGIEGLIIMPAEDQKESNAITDLKNEEFPFVLVDRGLQDCKTNCVMSDNVLGGYKATEYLIELGHKKIGFIKGEFSKTSSIEDRIIGYKSALKDYGLLGKENKIFSYDNNLEKKEVYKNIYDYIKESGITSLIAINDYIALDVIKMSRGKDIEIPADLSLIGFDNLDFSSHLEVPLTTIAQSSKEIGEEAARILVEKINEKKNDKNKKIIVQKYFPVKLIERESCKRYG</sequence>